<evidence type="ECO:0000313" key="1">
    <source>
        <dbReference type="EMBL" id="KAE8700474.1"/>
    </source>
</evidence>
<protein>
    <submittedName>
        <fullName evidence="1">Uncharacterized protein</fullName>
    </submittedName>
</protein>
<sequence length="231" mass="25650">MRMKDVDLLHAFLERSAADMQSAINLAHSFNDGISNHGEQASLDDCLELMELSRDRIMDSIVEVERRDVNWHTNGQAWLGMASNDRKLLQALPNEIKVNVVVVKDGSGNYKTLGEAVAPAPDKSETSLNVIDGSTTFNSATIDIGPPTGLAALLVDSALLMELSPRAPYMLINQTILVPKDQILETGLEGQYNPPRRIRRGNDRVSNMFLQKTDMKDRMQSRCLSASVVWR</sequence>
<dbReference type="SUPFAM" id="SSF101148">
    <property type="entry name" value="Plant invertase/pectin methylesterase inhibitor"/>
    <property type="match status" value="1"/>
</dbReference>
<dbReference type="AlphaFoldDB" id="A0A6A3A7W5"/>
<keyword evidence="2" id="KW-1185">Reference proteome</keyword>
<reference evidence="1" key="1">
    <citation type="submission" date="2019-09" db="EMBL/GenBank/DDBJ databases">
        <title>Draft genome information of white flower Hibiscus syriacus.</title>
        <authorList>
            <person name="Kim Y.-M."/>
        </authorList>
    </citation>
    <scope>NUCLEOTIDE SEQUENCE [LARGE SCALE GENOMIC DNA]</scope>
    <source>
        <strain evidence="1">YM2019G1</strain>
    </source>
</reference>
<dbReference type="Gene3D" id="1.20.140.40">
    <property type="entry name" value="Invertase/pectin methylesterase inhibitor family protein"/>
    <property type="match status" value="1"/>
</dbReference>
<name>A0A6A3A7W5_HIBSY</name>
<organism evidence="1 2">
    <name type="scientific">Hibiscus syriacus</name>
    <name type="common">Rose of Sharon</name>
    <dbReference type="NCBI Taxonomy" id="106335"/>
    <lineage>
        <taxon>Eukaryota</taxon>
        <taxon>Viridiplantae</taxon>
        <taxon>Streptophyta</taxon>
        <taxon>Embryophyta</taxon>
        <taxon>Tracheophyta</taxon>
        <taxon>Spermatophyta</taxon>
        <taxon>Magnoliopsida</taxon>
        <taxon>eudicotyledons</taxon>
        <taxon>Gunneridae</taxon>
        <taxon>Pentapetalae</taxon>
        <taxon>rosids</taxon>
        <taxon>malvids</taxon>
        <taxon>Malvales</taxon>
        <taxon>Malvaceae</taxon>
        <taxon>Malvoideae</taxon>
        <taxon>Hibiscus</taxon>
    </lineage>
</organism>
<evidence type="ECO:0000313" key="2">
    <source>
        <dbReference type="Proteomes" id="UP000436088"/>
    </source>
</evidence>
<dbReference type="InterPro" id="IPR035513">
    <property type="entry name" value="Invertase/methylesterase_inhib"/>
</dbReference>
<dbReference type="Proteomes" id="UP000436088">
    <property type="component" value="Unassembled WGS sequence"/>
</dbReference>
<proteinExistence type="predicted"/>
<comment type="caution">
    <text evidence="1">The sequence shown here is derived from an EMBL/GenBank/DDBJ whole genome shotgun (WGS) entry which is preliminary data.</text>
</comment>
<gene>
    <name evidence="1" type="ORF">F3Y22_tig00110556pilonHSYRG00074</name>
</gene>
<dbReference type="EMBL" id="VEPZ02001028">
    <property type="protein sequence ID" value="KAE8700474.1"/>
    <property type="molecule type" value="Genomic_DNA"/>
</dbReference>
<accession>A0A6A3A7W5</accession>